<dbReference type="Proteomes" id="UP000478052">
    <property type="component" value="Unassembled WGS sequence"/>
</dbReference>
<dbReference type="EMBL" id="VUJU01007671">
    <property type="protein sequence ID" value="KAF0742074.1"/>
    <property type="molecule type" value="Genomic_DNA"/>
</dbReference>
<dbReference type="AlphaFoldDB" id="A0A6G0XNV4"/>
<sequence>MAGSIADNSAFYKKKTFTYVPPTPPTELIESTSYTLDFAARKCVHIGIDPSEKLQVVVHLLTSSRHVHISTDFLKKIFSYMGHILSFIFVTPHKYKRVIFYGDDNTKLSSMMYCGENVLVIEAKNRKGCRVLLNRGDLLQLQCLELSIFESIVRKEVFIAPLVKIQYEEIFKYLDKKCSQHKSPPKNVDEMVVFIKNIQDDRVVKSIPNLSNQIQMCANEQLDESLLHQRANNSHEVIQKYIIIP</sequence>
<dbReference type="OrthoDB" id="6613158at2759"/>
<gene>
    <name evidence="1" type="ORF">FWK35_00029369</name>
</gene>
<accession>A0A6G0XNV4</accession>
<evidence type="ECO:0000313" key="1">
    <source>
        <dbReference type="EMBL" id="KAF0742074.1"/>
    </source>
</evidence>
<comment type="caution">
    <text evidence="1">The sequence shown here is derived from an EMBL/GenBank/DDBJ whole genome shotgun (WGS) entry which is preliminary data.</text>
</comment>
<evidence type="ECO:0000313" key="2">
    <source>
        <dbReference type="Proteomes" id="UP000478052"/>
    </source>
</evidence>
<organism evidence="1 2">
    <name type="scientific">Aphis craccivora</name>
    <name type="common">Cowpea aphid</name>
    <dbReference type="NCBI Taxonomy" id="307492"/>
    <lineage>
        <taxon>Eukaryota</taxon>
        <taxon>Metazoa</taxon>
        <taxon>Ecdysozoa</taxon>
        <taxon>Arthropoda</taxon>
        <taxon>Hexapoda</taxon>
        <taxon>Insecta</taxon>
        <taxon>Pterygota</taxon>
        <taxon>Neoptera</taxon>
        <taxon>Paraneoptera</taxon>
        <taxon>Hemiptera</taxon>
        <taxon>Sternorrhyncha</taxon>
        <taxon>Aphidomorpha</taxon>
        <taxon>Aphidoidea</taxon>
        <taxon>Aphididae</taxon>
        <taxon>Aphidini</taxon>
        <taxon>Aphis</taxon>
        <taxon>Aphis</taxon>
    </lineage>
</organism>
<proteinExistence type="predicted"/>
<name>A0A6G0XNV4_APHCR</name>
<protein>
    <submittedName>
        <fullName evidence="1">Uncharacterized protein</fullName>
    </submittedName>
</protein>
<keyword evidence="2" id="KW-1185">Reference proteome</keyword>
<reference evidence="1 2" key="1">
    <citation type="submission" date="2019-08" db="EMBL/GenBank/DDBJ databases">
        <title>Whole genome of Aphis craccivora.</title>
        <authorList>
            <person name="Voronova N.V."/>
            <person name="Shulinski R.S."/>
            <person name="Bandarenka Y.V."/>
            <person name="Zhorov D.G."/>
            <person name="Warner D."/>
        </authorList>
    </citation>
    <scope>NUCLEOTIDE SEQUENCE [LARGE SCALE GENOMIC DNA]</scope>
    <source>
        <strain evidence="1">180601</strain>
        <tissue evidence="1">Whole Body</tissue>
    </source>
</reference>